<dbReference type="GO" id="GO:0003676">
    <property type="term" value="F:nucleic acid binding"/>
    <property type="evidence" value="ECO:0007669"/>
    <property type="project" value="InterPro"/>
</dbReference>
<dbReference type="PANTHER" id="PTHR42648:SF28">
    <property type="entry name" value="TRANSPOSON-ENCODED PROTEIN WITH RIBONUCLEASE H-LIKE AND RETROVIRUS ZINC FINGER-LIKE DOMAINS"/>
    <property type="match status" value="1"/>
</dbReference>
<sequence>MHQRFGHPSKEVLQPCKHMQRFPDIHFPTEDCVCPGCTLGKMPNQAIPENKRHATKPFELVHSDLKSFLVTSYWKFKYIITFYDDFTSHTWTMALCSKAAA</sequence>
<reference evidence="1 2" key="1">
    <citation type="submission" date="2014-04" db="EMBL/GenBank/DDBJ databases">
        <authorList>
            <consortium name="DOE Joint Genome Institute"/>
            <person name="Kuo A."/>
            <person name="Kohler A."/>
            <person name="Nagy L.G."/>
            <person name="Floudas D."/>
            <person name="Copeland A."/>
            <person name="Barry K.W."/>
            <person name="Cichocki N."/>
            <person name="Veneault-Fourrey C."/>
            <person name="LaButti K."/>
            <person name="Lindquist E.A."/>
            <person name="Lipzen A."/>
            <person name="Lundell T."/>
            <person name="Morin E."/>
            <person name="Murat C."/>
            <person name="Sun H."/>
            <person name="Tunlid A."/>
            <person name="Henrissat B."/>
            <person name="Grigoriev I.V."/>
            <person name="Hibbett D.S."/>
            <person name="Martin F."/>
            <person name="Nordberg H.P."/>
            <person name="Cantor M.N."/>
            <person name="Hua S.X."/>
        </authorList>
    </citation>
    <scope>NUCLEOTIDE SEQUENCE [LARGE SCALE GENOMIC DNA]</scope>
    <source>
        <strain evidence="1 2">Foug A</strain>
    </source>
</reference>
<dbReference type="EMBL" id="KN822105">
    <property type="protein sequence ID" value="KIM57110.1"/>
    <property type="molecule type" value="Genomic_DNA"/>
</dbReference>
<evidence type="ECO:0000313" key="2">
    <source>
        <dbReference type="Proteomes" id="UP000053989"/>
    </source>
</evidence>
<feature type="non-terminal residue" evidence="1">
    <location>
        <position position="101"/>
    </location>
</feature>
<evidence type="ECO:0000313" key="1">
    <source>
        <dbReference type="EMBL" id="KIM57110.1"/>
    </source>
</evidence>
<dbReference type="InParanoid" id="A0A0C3D8S3"/>
<dbReference type="AlphaFoldDB" id="A0A0C3D8S3"/>
<accession>A0A0C3D8S3</accession>
<keyword evidence="2" id="KW-1185">Reference proteome</keyword>
<protein>
    <recommendedName>
        <fullName evidence="3">GAG-pre-integrase domain-containing protein</fullName>
    </recommendedName>
</protein>
<proteinExistence type="predicted"/>
<gene>
    <name evidence="1" type="ORF">SCLCIDRAFT_1143692</name>
</gene>
<dbReference type="InterPro" id="IPR036397">
    <property type="entry name" value="RNaseH_sf"/>
</dbReference>
<dbReference type="Proteomes" id="UP000053989">
    <property type="component" value="Unassembled WGS sequence"/>
</dbReference>
<dbReference type="InterPro" id="IPR039537">
    <property type="entry name" value="Retrotran_Ty1/copia-like"/>
</dbReference>
<organism evidence="1 2">
    <name type="scientific">Scleroderma citrinum Foug A</name>
    <dbReference type="NCBI Taxonomy" id="1036808"/>
    <lineage>
        <taxon>Eukaryota</taxon>
        <taxon>Fungi</taxon>
        <taxon>Dikarya</taxon>
        <taxon>Basidiomycota</taxon>
        <taxon>Agaricomycotina</taxon>
        <taxon>Agaricomycetes</taxon>
        <taxon>Agaricomycetidae</taxon>
        <taxon>Boletales</taxon>
        <taxon>Sclerodermatineae</taxon>
        <taxon>Sclerodermataceae</taxon>
        <taxon>Scleroderma</taxon>
    </lineage>
</organism>
<dbReference type="PANTHER" id="PTHR42648">
    <property type="entry name" value="TRANSPOSASE, PUTATIVE-RELATED"/>
    <property type="match status" value="1"/>
</dbReference>
<evidence type="ECO:0008006" key="3">
    <source>
        <dbReference type="Google" id="ProtNLM"/>
    </source>
</evidence>
<dbReference type="Gene3D" id="3.30.420.10">
    <property type="entry name" value="Ribonuclease H-like superfamily/Ribonuclease H"/>
    <property type="match status" value="1"/>
</dbReference>
<name>A0A0C3D8S3_9AGAM</name>
<dbReference type="OrthoDB" id="3229173at2759"/>
<reference evidence="2" key="2">
    <citation type="submission" date="2015-01" db="EMBL/GenBank/DDBJ databases">
        <title>Evolutionary Origins and Diversification of the Mycorrhizal Mutualists.</title>
        <authorList>
            <consortium name="DOE Joint Genome Institute"/>
            <consortium name="Mycorrhizal Genomics Consortium"/>
            <person name="Kohler A."/>
            <person name="Kuo A."/>
            <person name="Nagy L.G."/>
            <person name="Floudas D."/>
            <person name="Copeland A."/>
            <person name="Barry K.W."/>
            <person name="Cichocki N."/>
            <person name="Veneault-Fourrey C."/>
            <person name="LaButti K."/>
            <person name="Lindquist E.A."/>
            <person name="Lipzen A."/>
            <person name="Lundell T."/>
            <person name="Morin E."/>
            <person name="Murat C."/>
            <person name="Riley R."/>
            <person name="Ohm R."/>
            <person name="Sun H."/>
            <person name="Tunlid A."/>
            <person name="Henrissat B."/>
            <person name="Grigoriev I.V."/>
            <person name="Hibbett D.S."/>
            <person name="Martin F."/>
        </authorList>
    </citation>
    <scope>NUCLEOTIDE SEQUENCE [LARGE SCALE GENOMIC DNA]</scope>
    <source>
        <strain evidence="2">Foug A</strain>
    </source>
</reference>
<dbReference type="HOGENOM" id="CLU_2298478_0_0_1"/>